<dbReference type="SUPFAM" id="SSF63829">
    <property type="entry name" value="Calcium-dependent phosphotriesterase"/>
    <property type="match status" value="1"/>
</dbReference>
<comment type="caution">
    <text evidence="2">The sequence shown here is derived from an EMBL/GenBank/DDBJ whole genome shotgun (WGS) entry which is preliminary data.</text>
</comment>
<evidence type="ECO:0008006" key="4">
    <source>
        <dbReference type="Google" id="ProtNLM"/>
    </source>
</evidence>
<evidence type="ECO:0000256" key="1">
    <source>
        <dbReference type="SAM" id="SignalP"/>
    </source>
</evidence>
<dbReference type="OrthoDB" id="9787204at2"/>
<feature type="signal peptide" evidence="1">
    <location>
        <begin position="1"/>
        <end position="27"/>
    </location>
</feature>
<reference evidence="2 3" key="1">
    <citation type="submission" date="2019-11" db="EMBL/GenBank/DDBJ databases">
        <title>Agromyces kandeliae sp. nov., isolated from mangrove soil.</title>
        <authorList>
            <person name="Wang R."/>
        </authorList>
    </citation>
    <scope>NUCLEOTIDE SEQUENCE [LARGE SCALE GENOMIC DNA]</scope>
    <source>
        <strain evidence="2 3">JCM 11433</strain>
    </source>
</reference>
<evidence type="ECO:0000313" key="3">
    <source>
        <dbReference type="Proteomes" id="UP000433071"/>
    </source>
</evidence>
<dbReference type="InterPro" id="IPR050952">
    <property type="entry name" value="TRIM-NHL_E3_ligases"/>
</dbReference>
<dbReference type="InterPro" id="IPR011042">
    <property type="entry name" value="6-blade_b-propeller_TolB-like"/>
</dbReference>
<keyword evidence="1" id="KW-0732">Signal</keyword>
<dbReference type="Gene3D" id="2.120.10.30">
    <property type="entry name" value="TolB, C-terminal domain"/>
    <property type="match status" value="2"/>
</dbReference>
<name>A0A6I3M429_9MICO</name>
<dbReference type="Proteomes" id="UP000433071">
    <property type="component" value="Unassembled WGS sequence"/>
</dbReference>
<protein>
    <recommendedName>
        <fullName evidence="4">SMP-30/Gluconolactonase/LRE-like region domain-containing protein</fullName>
    </recommendedName>
</protein>
<dbReference type="PANTHER" id="PTHR24104:SF25">
    <property type="entry name" value="PROTEIN LIN-41"/>
    <property type="match status" value="1"/>
</dbReference>
<sequence length="685" mass="69387">MRTPFVLVTAAILAAPILVGPAPGATAAGTDLHGSLQTVAAGGRPGGWNGWEVAASVTGHGTPVATAAVDAAGEFDLDIDVAVPTDGILWLVASAPVDAARPDAPTAVLASALPGMPAAPSVVVNERTTVATAWAMAQFIDDDGIDGAAPGLRNAAGMAANLADPATGRVAAVLANSPNGDETSTLAAFGSLTAALASCVVDPFGHPGAHPGGTCATIIDIAGEAEDPAAPSDVFRAFAEIARNPAVVAPSRLFELSTLVPLSGATPVLTLPPAAWTLALRFDGDGRSLDGPGNFAIDHEGNLWVNNNYQYRPQPKAPACGSDALFRFSPTGGFEKFTGGGLSGAGYGIELDERTGEVWVSNFGFSAPEPFCTKKRQPPHDTASLFSPEGVALSGAGGFTDGELDWPQGIEVDSQRSVWFANCHADTLTLYPGGDRGAARAVPASELQLVEPFDVVDNGQRIFASGMVNSAVQMLDYDGNVLPGSPGANAAFANPMGLAADGAGNVWAANSFLVELPCPTVPGSGSTELDLSGVLGAEFDAVGAYTGVGPNPYLGSVAMIAPDGSSVTRYDGGGTTLPWGITTDGDGNVWVANFAGKRLSAFCGADASTCPPGVGTGDPISPDLTGFFFDGLVRNTGVAVDQSGHVWVANNWIEVPIQTNPGGHEIVAFLGLAEPVEVPEPDLAG</sequence>
<evidence type="ECO:0000313" key="2">
    <source>
        <dbReference type="EMBL" id="MTH66842.1"/>
    </source>
</evidence>
<proteinExistence type="predicted"/>
<dbReference type="GO" id="GO:0008270">
    <property type="term" value="F:zinc ion binding"/>
    <property type="evidence" value="ECO:0007669"/>
    <property type="project" value="UniProtKB-KW"/>
</dbReference>
<gene>
    <name evidence="2" type="ORF">GJ743_00455</name>
</gene>
<dbReference type="AlphaFoldDB" id="A0A6I3M429"/>
<accession>A0A6I3M429</accession>
<dbReference type="EMBL" id="WMLB01000001">
    <property type="protein sequence ID" value="MTH66842.1"/>
    <property type="molecule type" value="Genomic_DNA"/>
</dbReference>
<dbReference type="RefSeq" id="WP_155049971.1">
    <property type="nucleotide sequence ID" value="NZ_BAAAIB010000007.1"/>
</dbReference>
<keyword evidence="3" id="KW-1185">Reference proteome</keyword>
<organism evidence="2 3">
    <name type="scientific">Agromyces bracchium</name>
    <dbReference type="NCBI Taxonomy" id="88376"/>
    <lineage>
        <taxon>Bacteria</taxon>
        <taxon>Bacillati</taxon>
        <taxon>Actinomycetota</taxon>
        <taxon>Actinomycetes</taxon>
        <taxon>Micrococcales</taxon>
        <taxon>Microbacteriaceae</taxon>
        <taxon>Agromyces</taxon>
    </lineage>
</organism>
<feature type="chain" id="PRO_5026200682" description="SMP-30/Gluconolactonase/LRE-like region domain-containing protein" evidence="1">
    <location>
        <begin position="28"/>
        <end position="685"/>
    </location>
</feature>
<dbReference type="PANTHER" id="PTHR24104">
    <property type="entry name" value="E3 UBIQUITIN-PROTEIN LIGASE NHLRC1-RELATED"/>
    <property type="match status" value="1"/>
</dbReference>